<accession>A0ABS5EXM0</accession>
<protein>
    <submittedName>
        <fullName evidence="2">Fasciclin domain-containing protein</fullName>
    </submittedName>
</protein>
<keyword evidence="3" id="KW-1185">Reference proteome</keyword>
<dbReference type="PROSITE" id="PS50213">
    <property type="entry name" value="FAS1"/>
    <property type="match status" value="1"/>
</dbReference>
<dbReference type="InterPro" id="IPR000782">
    <property type="entry name" value="FAS1_domain"/>
</dbReference>
<gene>
    <name evidence="2" type="ORF">GXW71_11850</name>
</gene>
<dbReference type="Proteomes" id="UP001196870">
    <property type="component" value="Unassembled WGS sequence"/>
</dbReference>
<sequence length="173" mass="18153">MLLTRRFALITGGAAAFLAGCATEQIRADGSYPLLTVLGAQPDLTEFRNALRRANLDRLLEGDGPFTLIAPTNAAWAQAPQALKDANPDALRNLIAQGRLRRNDIQARNGRIRMLGGIEVRVVGGTPQQPRIQAAVAGGAPSGASGSITRPDLLCRNGVIQVVDAVLVPQAAA</sequence>
<dbReference type="PANTHER" id="PTHR10900:SF77">
    <property type="entry name" value="FI19380P1"/>
    <property type="match status" value="1"/>
</dbReference>
<dbReference type="SMART" id="SM00554">
    <property type="entry name" value="FAS1"/>
    <property type="match status" value="1"/>
</dbReference>
<evidence type="ECO:0000313" key="3">
    <source>
        <dbReference type="Proteomes" id="UP001196870"/>
    </source>
</evidence>
<dbReference type="SUPFAM" id="SSF82153">
    <property type="entry name" value="FAS1 domain"/>
    <property type="match status" value="1"/>
</dbReference>
<name>A0ABS5EXM0_9PROT</name>
<dbReference type="PROSITE" id="PS51257">
    <property type="entry name" value="PROKAR_LIPOPROTEIN"/>
    <property type="match status" value="1"/>
</dbReference>
<organism evidence="2 3">
    <name type="scientific">Plastoroseomonas hellenica</name>
    <dbReference type="NCBI Taxonomy" id="2687306"/>
    <lineage>
        <taxon>Bacteria</taxon>
        <taxon>Pseudomonadati</taxon>
        <taxon>Pseudomonadota</taxon>
        <taxon>Alphaproteobacteria</taxon>
        <taxon>Acetobacterales</taxon>
        <taxon>Acetobacteraceae</taxon>
        <taxon>Plastoroseomonas</taxon>
    </lineage>
</organism>
<feature type="domain" description="FAS1" evidence="1">
    <location>
        <begin position="31"/>
        <end position="167"/>
    </location>
</feature>
<dbReference type="Pfam" id="PF02469">
    <property type="entry name" value="Fasciclin"/>
    <property type="match status" value="1"/>
</dbReference>
<dbReference type="PANTHER" id="PTHR10900">
    <property type="entry name" value="PERIOSTIN-RELATED"/>
    <property type="match status" value="1"/>
</dbReference>
<dbReference type="Gene3D" id="2.30.180.10">
    <property type="entry name" value="FAS1 domain"/>
    <property type="match status" value="1"/>
</dbReference>
<evidence type="ECO:0000259" key="1">
    <source>
        <dbReference type="PROSITE" id="PS50213"/>
    </source>
</evidence>
<dbReference type="InterPro" id="IPR050904">
    <property type="entry name" value="Adhesion/Biosynth-related"/>
</dbReference>
<dbReference type="EMBL" id="JAAGBB010000012">
    <property type="protein sequence ID" value="MBR0665047.1"/>
    <property type="molecule type" value="Genomic_DNA"/>
</dbReference>
<evidence type="ECO:0000313" key="2">
    <source>
        <dbReference type="EMBL" id="MBR0665047.1"/>
    </source>
</evidence>
<comment type="caution">
    <text evidence="2">The sequence shown here is derived from an EMBL/GenBank/DDBJ whole genome shotgun (WGS) entry which is preliminary data.</text>
</comment>
<reference evidence="3" key="1">
    <citation type="journal article" date="2021" name="Syst. Appl. Microbiol.">
        <title>Roseomonas hellenica sp. nov., isolated from roots of wild-growing Alkanna tinctoria.</title>
        <authorList>
            <person name="Rat A."/>
            <person name="Naranjo H.D."/>
            <person name="Lebbe L."/>
            <person name="Cnockaert M."/>
            <person name="Krigas N."/>
            <person name="Grigoriadou K."/>
            <person name="Maloupa E."/>
            <person name="Willems A."/>
        </authorList>
    </citation>
    <scope>NUCLEOTIDE SEQUENCE [LARGE SCALE GENOMIC DNA]</scope>
    <source>
        <strain evidence="3">LMG 31523</strain>
    </source>
</reference>
<proteinExistence type="predicted"/>
<dbReference type="InterPro" id="IPR036378">
    <property type="entry name" value="FAS1_dom_sf"/>
</dbReference>
<dbReference type="RefSeq" id="WP_211852712.1">
    <property type="nucleotide sequence ID" value="NZ_JAAGBB010000012.1"/>
</dbReference>